<evidence type="ECO:0000313" key="3">
    <source>
        <dbReference type="EMBL" id="KAF7344486.1"/>
    </source>
</evidence>
<evidence type="ECO:0000256" key="1">
    <source>
        <dbReference type="ARBA" id="ARBA00022679"/>
    </source>
</evidence>
<organism evidence="3 4">
    <name type="scientific">Mycena sanguinolenta</name>
    <dbReference type="NCBI Taxonomy" id="230812"/>
    <lineage>
        <taxon>Eukaryota</taxon>
        <taxon>Fungi</taxon>
        <taxon>Dikarya</taxon>
        <taxon>Basidiomycota</taxon>
        <taxon>Agaricomycotina</taxon>
        <taxon>Agaricomycetes</taxon>
        <taxon>Agaricomycetidae</taxon>
        <taxon>Agaricales</taxon>
        <taxon>Marasmiineae</taxon>
        <taxon>Mycenaceae</taxon>
        <taxon>Mycena</taxon>
    </lineage>
</organism>
<keyword evidence="2" id="KW-0949">S-adenosyl-L-methionine</keyword>
<sequence length="269" mass="30114">MAEPQDNPNFADPEVLAFLKGQTGILDNDQLKGHVVAVQKKAAAVFDYPCIQRFEFIKLKINKLQSAYEHVLELGLGNDLRKIAVDGFPAKNMIASDLRQDFWNLGHELFRSTPQTFPVAFLAGDAFDDNFLALHPLLDAPLTSAAPDPHSVTSLNSLRARLSAIHSASVFHLFGEAEQLLLARKLAGLLLPRSGSMIFGCHGGQPTKGYVSDVAGQRMFCHSSESWRDLWDGEVFERGSVRVKTHMENFGKYFKNIDFYMLFWSVERL</sequence>
<keyword evidence="4" id="KW-1185">Reference proteome</keyword>
<gene>
    <name evidence="3" type="ORF">MSAN_01930400</name>
</gene>
<dbReference type="OrthoDB" id="2094832at2759"/>
<dbReference type="Proteomes" id="UP000623467">
    <property type="component" value="Unassembled WGS sequence"/>
</dbReference>
<evidence type="ECO:0000313" key="4">
    <source>
        <dbReference type="Proteomes" id="UP000623467"/>
    </source>
</evidence>
<keyword evidence="1" id="KW-0808">Transferase</keyword>
<dbReference type="EMBL" id="JACAZH010000021">
    <property type="protein sequence ID" value="KAF7344486.1"/>
    <property type="molecule type" value="Genomic_DNA"/>
</dbReference>
<dbReference type="PANTHER" id="PTHR35897">
    <property type="entry name" value="METHYLTRANSFERASE AUSD"/>
    <property type="match status" value="1"/>
</dbReference>
<dbReference type="AlphaFoldDB" id="A0A8H7CQG2"/>
<reference evidence="3" key="1">
    <citation type="submission" date="2020-05" db="EMBL/GenBank/DDBJ databases">
        <title>Mycena genomes resolve the evolution of fungal bioluminescence.</title>
        <authorList>
            <person name="Tsai I.J."/>
        </authorList>
    </citation>
    <scope>NUCLEOTIDE SEQUENCE</scope>
    <source>
        <strain evidence="3">160909Yilan</strain>
    </source>
</reference>
<proteinExistence type="predicted"/>
<dbReference type="InterPro" id="IPR051654">
    <property type="entry name" value="Meroterpenoid_MTases"/>
</dbReference>
<protein>
    <submittedName>
        <fullName evidence="3">Uncharacterized protein</fullName>
    </submittedName>
</protein>
<dbReference type="GO" id="GO:0016740">
    <property type="term" value="F:transferase activity"/>
    <property type="evidence" value="ECO:0007669"/>
    <property type="project" value="UniProtKB-KW"/>
</dbReference>
<comment type="caution">
    <text evidence="3">The sequence shown here is derived from an EMBL/GenBank/DDBJ whole genome shotgun (WGS) entry which is preliminary data.</text>
</comment>
<dbReference type="PANTHER" id="PTHR35897:SF1">
    <property type="entry name" value="METHYLTRANSFERASE AUSD"/>
    <property type="match status" value="1"/>
</dbReference>
<name>A0A8H7CQG2_9AGAR</name>
<accession>A0A8H7CQG2</accession>
<evidence type="ECO:0000256" key="2">
    <source>
        <dbReference type="ARBA" id="ARBA00022691"/>
    </source>
</evidence>